<gene>
    <name evidence="1" type="ORF">JOC73_001790</name>
</gene>
<accession>A0ABS2NQK4</accession>
<dbReference type="RefSeq" id="WP_204402177.1">
    <property type="nucleotide sequence ID" value="NZ_JAFBEE010000010.1"/>
</dbReference>
<keyword evidence="2" id="KW-1185">Reference proteome</keyword>
<dbReference type="Proteomes" id="UP001314796">
    <property type="component" value="Unassembled WGS sequence"/>
</dbReference>
<dbReference type="SUPFAM" id="SSF160957">
    <property type="entry name" value="Poly(A) polymerase catalytic subunit-like"/>
    <property type="match status" value="1"/>
</dbReference>
<evidence type="ECO:0000313" key="2">
    <source>
        <dbReference type="Proteomes" id="UP001314796"/>
    </source>
</evidence>
<organism evidence="1 2">
    <name type="scientific">Alkaliphilus hydrothermalis</name>
    <dbReference type="NCBI Taxonomy" id="1482730"/>
    <lineage>
        <taxon>Bacteria</taxon>
        <taxon>Bacillati</taxon>
        <taxon>Bacillota</taxon>
        <taxon>Clostridia</taxon>
        <taxon>Peptostreptococcales</taxon>
        <taxon>Natronincolaceae</taxon>
        <taxon>Alkaliphilus</taxon>
    </lineage>
</organism>
<reference evidence="1 2" key="1">
    <citation type="submission" date="2021-01" db="EMBL/GenBank/DDBJ databases">
        <title>Genomic Encyclopedia of Type Strains, Phase IV (KMG-IV): sequencing the most valuable type-strain genomes for metagenomic binning, comparative biology and taxonomic classification.</title>
        <authorList>
            <person name="Goeker M."/>
        </authorList>
    </citation>
    <scope>NUCLEOTIDE SEQUENCE [LARGE SCALE GENOMIC DNA]</scope>
    <source>
        <strain evidence="1 2">DSM 25890</strain>
    </source>
</reference>
<evidence type="ECO:0000313" key="1">
    <source>
        <dbReference type="EMBL" id="MBM7615228.1"/>
    </source>
</evidence>
<proteinExistence type="predicted"/>
<comment type="caution">
    <text evidence="1">The sequence shown here is derived from an EMBL/GenBank/DDBJ whole genome shotgun (WGS) entry which is preliminary data.</text>
</comment>
<name>A0ABS2NQK4_9FIRM</name>
<dbReference type="InterPro" id="IPR037265">
    <property type="entry name" value="PolyA_pol_cat_sf"/>
</dbReference>
<dbReference type="EMBL" id="JAFBEE010000010">
    <property type="protein sequence ID" value="MBM7615228.1"/>
    <property type="molecule type" value="Genomic_DNA"/>
</dbReference>
<sequence>MEMEKDIIKHLEVLEKERNFFNNVGEINKFNMDAIIELIQYNNMKEYGDPLYSRREIRKGLRQYFSDRVTC</sequence>
<protein>
    <submittedName>
        <fullName evidence="1">Uncharacterized protein</fullName>
    </submittedName>
</protein>